<evidence type="ECO:0000313" key="2">
    <source>
        <dbReference type="EMBL" id="CCI50345.1"/>
    </source>
</evidence>
<organism evidence="2 3">
    <name type="scientific">Albugo candida</name>
    <dbReference type="NCBI Taxonomy" id="65357"/>
    <lineage>
        <taxon>Eukaryota</taxon>
        <taxon>Sar</taxon>
        <taxon>Stramenopiles</taxon>
        <taxon>Oomycota</taxon>
        <taxon>Peronosporomycetes</taxon>
        <taxon>Albuginales</taxon>
        <taxon>Albuginaceae</taxon>
        <taxon>Albugo</taxon>
    </lineage>
</organism>
<dbReference type="InterPro" id="IPR019734">
    <property type="entry name" value="TPR_rpt"/>
</dbReference>
<evidence type="ECO:0008006" key="4">
    <source>
        <dbReference type="Google" id="ProtNLM"/>
    </source>
</evidence>
<dbReference type="InterPro" id="IPR019370">
    <property type="entry name" value="E2F-assoc_phosphoprotein"/>
</dbReference>
<proteinExistence type="predicted"/>
<reference evidence="2 3" key="1">
    <citation type="submission" date="2012-05" db="EMBL/GenBank/DDBJ databases">
        <title>Recombination and specialization in a pathogen metapopulation.</title>
        <authorList>
            <person name="Gardiner A."/>
            <person name="Kemen E."/>
            <person name="Schultz-Larsen T."/>
            <person name="MacLean D."/>
            <person name="Van Oosterhout C."/>
            <person name="Jones J.D.G."/>
        </authorList>
    </citation>
    <scope>NUCLEOTIDE SEQUENCE [LARGE SCALE GENOMIC DNA]</scope>
    <source>
        <strain evidence="2 3">Ac Nc2</strain>
    </source>
</reference>
<dbReference type="Proteomes" id="UP000053237">
    <property type="component" value="Unassembled WGS sequence"/>
</dbReference>
<dbReference type="Gene3D" id="1.25.40.10">
    <property type="entry name" value="Tetratricopeptide repeat domain"/>
    <property type="match status" value="2"/>
</dbReference>
<dbReference type="GO" id="GO:0006614">
    <property type="term" value="P:SRP-dependent cotranslational protein targeting to membrane"/>
    <property type="evidence" value="ECO:0007669"/>
    <property type="project" value="InterPro"/>
</dbReference>
<dbReference type="PANTHER" id="PTHR14094:SF9">
    <property type="entry name" value="SIGNAL RECOGNITION PARTICLE SUBUNIT SRP72"/>
    <property type="match status" value="1"/>
</dbReference>
<dbReference type="GO" id="GO:0008312">
    <property type="term" value="F:7S RNA binding"/>
    <property type="evidence" value="ECO:0007669"/>
    <property type="project" value="TreeGrafter"/>
</dbReference>
<evidence type="ECO:0000313" key="3">
    <source>
        <dbReference type="Proteomes" id="UP000053237"/>
    </source>
</evidence>
<dbReference type="InterPro" id="IPR011990">
    <property type="entry name" value="TPR-like_helical_dom_sf"/>
</dbReference>
<dbReference type="InterPro" id="IPR026270">
    <property type="entry name" value="SRP72"/>
</dbReference>
<dbReference type="PANTHER" id="PTHR14094">
    <property type="entry name" value="SIGNAL RECOGNITION PARTICLE 72"/>
    <property type="match status" value="1"/>
</dbReference>
<dbReference type="EMBL" id="CAIX01000458">
    <property type="protein sequence ID" value="CCI50345.1"/>
    <property type="molecule type" value="Genomic_DNA"/>
</dbReference>
<dbReference type="SUPFAM" id="SSF48452">
    <property type="entry name" value="TPR-like"/>
    <property type="match status" value="2"/>
</dbReference>
<dbReference type="STRING" id="65357.A0A024GVE4"/>
<comment type="caution">
    <text evidence="2">The sequence shown here is derived from an EMBL/GenBank/DDBJ whole genome shotgun (WGS) entry which is preliminary data.</text>
</comment>
<name>A0A024GVE4_9STRA</name>
<keyword evidence="3" id="KW-1185">Reference proteome</keyword>
<dbReference type="AlphaFoldDB" id="A0A024GVE4"/>
<feature type="compositionally biased region" description="Basic residues" evidence="1">
    <location>
        <begin position="905"/>
        <end position="920"/>
    </location>
</feature>
<dbReference type="GO" id="GO:0043022">
    <property type="term" value="F:ribosome binding"/>
    <property type="evidence" value="ECO:0007669"/>
    <property type="project" value="TreeGrafter"/>
</dbReference>
<dbReference type="OrthoDB" id="5421607at2759"/>
<sequence length="978" mass="110929">MSTNKHKFGIPFGKLDRFSDEYSTYDMYDEQEEDTDRFNVDSIDPTSIIMASTRITSTVPKNDTSETHGPIPALSDIAYRQRCSKLASAIDSFGHNHSQNMPLELKFGQNAPFVFDNKIDEDSYTAMTPETVDIGKIKMKVCVTPQPPSERLARQKARKEEHLMSPQPDPFYGDQLDESDQKWVDQHLRSHSPIHKKCSDSNSTNDAHLSCPCCFLTVCMDSERHVRYQHQYRALHAINCRVCRNKIITHTTMDRKCSEKSSDIGDRRCILENDDDFFLVQCSDCGTTVGVYDRNDVYHFFNLADNFMADVAQFQQLKAALEEENFSKCIEICNKIRAKDSNDADAVKIKCISLIRLENFDKALELAKKYDFLSTEKLYCLYRLKKVKELRNSLIVLKSVGQDAATVTELENYKCPLYEKPKAILHIEAQMLYRAGEYVKCIEIYEYLREHAMTHEDILEIETNLLAAHASGNYCVPYSCQSKFEDLDKGNYEVAYNKAFGFIHAQDWNRAEAILADAKKLYRETLDEQDPIASELDDEMAQLHTQLAFVRQMKGDSDEAVKNYRDVLKARNPVPSAIATNNLVVIRKDRDLLDSLKKLKSLEGSGILTKMSFQQQRAVHYNKALVLCLLNKPEECLKCIQELIERSPDSNDFSGILVSLANNESSSHASKATHILENDKSVDGRLGLACLQILRGNLEEAGQCIMSIDSIQHTPGTVATLVSIFEAANKPELAEKVLTSALQHQDKIGGSDFAVKMREGMCMYKLKMKKYEDAADAFKKLLENEDGYPIDAASRLRFLASFVICLSYIDPEKAKIQCAMLPGIAEMSNKDPVELERLAPQSTRKTPKPVILNDKKDLKRHKKSTEQIARKRAKKREAYLEKLRSQDDYNPSIGLLNPDPERWISRKQRSSSKRSRRGRNRFVGAQGAGMATEKDALRLDAAARAATKQQNETADKRAGPVAKNSSSALFKKAKKKRR</sequence>
<dbReference type="Pfam" id="PF10238">
    <property type="entry name" value="Eapp_C"/>
    <property type="match status" value="1"/>
</dbReference>
<accession>A0A024GVE4</accession>
<dbReference type="GO" id="GO:0005786">
    <property type="term" value="C:signal recognition particle, endoplasmic reticulum targeting"/>
    <property type="evidence" value="ECO:0007669"/>
    <property type="project" value="TreeGrafter"/>
</dbReference>
<feature type="region of interest" description="Disordered" evidence="1">
    <location>
        <begin position="905"/>
        <end position="978"/>
    </location>
</feature>
<evidence type="ECO:0000256" key="1">
    <source>
        <dbReference type="SAM" id="MobiDB-lite"/>
    </source>
</evidence>
<dbReference type="InParanoid" id="A0A024GVE4"/>
<protein>
    <recommendedName>
        <fullName evidence="4">Signal recognition particle subunit SRP72</fullName>
    </recommendedName>
</protein>
<dbReference type="SMART" id="SM00028">
    <property type="entry name" value="TPR"/>
    <property type="match status" value="3"/>
</dbReference>
<gene>
    <name evidence="2" type="ORF">BN9_120190</name>
</gene>